<dbReference type="InterPro" id="IPR011250">
    <property type="entry name" value="OMP/PagP_B-barrel"/>
</dbReference>
<evidence type="ECO:0000256" key="2">
    <source>
        <dbReference type="SAM" id="SignalP"/>
    </source>
</evidence>
<dbReference type="EMBL" id="PVTV01000003">
    <property type="protein sequence ID" value="PRZ00765.1"/>
    <property type="molecule type" value="Genomic_DNA"/>
</dbReference>
<dbReference type="AlphaFoldDB" id="A0A2T0XP84"/>
<dbReference type="GO" id="GO:0009279">
    <property type="term" value="C:cell outer membrane"/>
    <property type="evidence" value="ECO:0007669"/>
    <property type="project" value="UniProtKB-SubCell"/>
</dbReference>
<feature type="chain" id="PRO_5015711935" evidence="2">
    <location>
        <begin position="26"/>
        <end position="224"/>
    </location>
</feature>
<reference evidence="3 4" key="1">
    <citation type="submission" date="2018-03" db="EMBL/GenBank/DDBJ databases">
        <title>Genomic Encyclopedia of Type Strains, Phase III (KMG-III): the genomes of soil and plant-associated and newly described type strains.</title>
        <authorList>
            <person name="Whitman W."/>
        </authorList>
    </citation>
    <scope>NUCLEOTIDE SEQUENCE [LARGE SCALE GENOMIC DNA]</scope>
    <source>
        <strain evidence="3 4">MWH-P2sevCIIIb</strain>
    </source>
</reference>
<comment type="subcellular location">
    <subcellularLocation>
        <location evidence="1">Cell outer membrane</location>
    </subcellularLocation>
</comment>
<sequence length="224" mass="22815">MKKAKLLAGIVATGVLSLGASASFAQSEAWKGFSVQAGVGVADFSPGFSGGKYLNAYPYTATKDDLVTAVGTVTAGYTFALSGPWTLGIAAGIIPGTSSSANYTVLITTPLGVSQSPGTYSISNSYSISLQPGFAIDSEKLIYAKAGFTGTTANTNSAAYGTATSTLNGYVIGLGYKQIITGGLYGYAEINYANYGNVNVPYSALSGTINASAVDGYIGIGWRF</sequence>
<accession>A0A2T0XP84</accession>
<evidence type="ECO:0000313" key="4">
    <source>
        <dbReference type="Proteomes" id="UP000238308"/>
    </source>
</evidence>
<organism evidence="3 4">
    <name type="scientific">Jezberella montanilacus</name>
    <dbReference type="NCBI Taxonomy" id="323426"/>
    <lineage>
        <taxon>Bacteria</taxon>
        <taxon>Pseudomonadati</taxon>
        <taxon>Pseudomonadota</taxon>
        <taxon>Betaproteobacteria</taxon>
        <taxon>Burkholderiales</taxon>
        <taxon>Alcaligenaceae</taxon>
        <taxon>Jezberella</taxon>
    </lineage>
</organism>
<feature type="signal peptide" evidence="2">
    <location>
        <begin position="1"/>
        <end position="25"/>
    </location>
</feature>
<dbReference type="Proteomes" id="UP000238308">
    <property type="component" value="Unassembled WGS sequence"/>
</dbReference>
<keyword evidence="4" id="KW-1185">Reference proteome</keyword>
<protein>
    <submittedName>
        <fullName evidence="3">Outer membrane protein with beta-barrel domain</fullName>
    </submittedName>
</protein>
<evidence type="ECO:0000313" key="3">
    <source>
        <dbReference type="EMBL" id="PRZ00765.1"/>
    </source>
</evidence>
<proteinExistence type="predicted"/>
<comment type="caution">
    <text evidence="3">The sequence shown here is derived from an EMBL/GenBank/DDBJ whole genome shotgun (WGS) entry which is preliminary data.</text>
</comment>
<dbReference type="SUPFAM" id="SSF56925">
    <property type="entry name" value="OMPA-like"/>
    <property type="match status" value="1"/>
</dbReference>
<dbReference type="RefSeq" id="WP_106226172.1">
    <property type="nucleotide sequence ID" value="NZ_PVTV01000003.1"/>
</dbReference>
<name>A0A2T0XP84_9BURK</name>
<dbReference type="OrthoDB" id="9130640at2"/>
<evidence type="ECO:0000256" key="1">
    <source>
        <dbReference type="ARBA" id="ARBA00004442"/>
    </source>
</evidence>
<keyword evidence="2" id="KW-0732">Signal</keyword>
<gene>
    <name evidence="3" type="ORF">BCM14_0236</name>
</gene>